<protein>
    <submittedName>
        <fullName evidence="8">Multicomponent Na+:H+ antiporter subunit C</fullName>
    </submittedName>
</protein>
<evidence type="ECO:0000256" key="3">
    <source>
        <dbReference type="ARBA" id="ARBA00022475"/>
    </source>
</evidence>
<keyword evidence="4 7" id="KW-0812">Transmembrane</keyword>
<keyword evidence="6 7" id="KW-0472">Membrane</keyword>
<dbReference type="Proteomes" id="UP000199433">
    <property type="component" value="Unassembled WGS sequence"/>
</dbReference>
<dbReference type="Gene3D" id="1.10.287.3510">
    <property type="match status" value="1"/>
</dbReference>
<dbReference type="RefSeq" id="WP_245682984.1">
    <property type="nucleotide sequence ID" value="NZ_FNFK01000001.1"/>
</dbReference>
<keyword evidence="5 7" id="KW-1133">Transmembrane helix</keyword>
<dbReference type="Pfam" id="PF00420">
    <property type="entry name" value="Oxidored_q2"/>
    <property type="match status" value="1"/>
</dbReference>
<evidence type="ECO:0000256" key="2">
    <source>
        <dbReference type="ARBA" id="ARBA00010388"/>
    </source>
</evidence>
<comment type="subcellular location">
    <subcellularLocation>
        <location evidence="1">Cell membrane</location>
        <topology evidence="1">Multi-pass membrane protein</topology>
    </subcellularLocation>
</comment>
<evidence type="ECO:0000256" key="4">
    <source>
        <dbReference type="ARBA" id="ARBA00022692"/>
    </source>
</evidence>
<evidence type="ECO:0000256" key="7">
    <source>
        <dbReference type="SAM" id="Phobius"/>
    </source>
</evidence>
<keyword evidence="9" id="KW-1185">Reference proteome</keyword>
<feature type="transmembrane region" description="Helical" evidence="7">
    <location>
        <begin position="73"/>
        <end position="96"/>
    </location>
</feature>
<accession>A0A1G8V8N1</accession>
<sequence>MKPLDFITGEIVGILLFFIGLYGLMTKKTIVKTIMSMSIMESGIFLFYITINYTDGSVPPIGQAQEAAFVDPVPSALMITAIVIGTGVTAIGLTMFMHYKQKHGITHWSRNRNQTGSEH</sequence>
<organism evidence="8 9">
    <name type="scientific">Alkalibacterium thalassium</name>
    <dbReference type="NCBI Taxonomy" id="426701"/>
    <lineage>
        <taxon>Bacteria</taxon>
        <taxon>Bacillati</taxon>
        <taxon>Bacillota</taxon>
        <taxon>Bacilli</taxon>
        <taxon>Lactobacillales</taxon>
        <taxon>Carnobacteriaceae</taxon>
        <taxon>Alkalibacterium</taxon>
    </lineage>
</organism>
<evidence type="ECO:0000313" key="9">
    <source>
        <dbReference type="Proteomes" id="UP000199433"/>
    </source>
</evidence>
<evidence type="ECO:0000256" key="6">
    <source>
        <dbReference type="ARBA" id="ARBA00023136"/>
    </source>
</evidence>
<evidence type="ECO:0000313" key="8">
    <source>
        <dbReference type="EMBL" id="SDJ61520.1"/>
    </source>
</evidence>
<dbReference type="InterPro" id="IPR039428">
    <property type="entry name" value="NUOK/Mnh_C1-like"/>
</dbReference>
<dbReference type="STRING" id="426701.SAMN04488098_100162"/>
<comment type="similarity">
    <text evidence="2">Belongs to the CPA3 antiporters (TC 2.A.63) subunit C family.</text>
</comment>
<evidence type="ECO:0000256" key="1">
    <source>
        <dbReference type="ARBA" id="ARBA00004651"/>
    </source>
</evidence>
<dbReference type="AlphaFoldDB" id="A0A1G8V8N1"/>
<evidence type="ECO:0000256" key="5">
    <source>
        <dbReference type="ARBA" id="ARBA00022989"/>
    </source>
</evidence>
<proteinExistence type="inferred from homology"/>
<dbReference type="EMBL" id="FNFK01000001">
    <property type="protein sequence ID" value="SDJ61520.1"/>
    <property type="molecule type" value="Genomic_DNA"/>
</dbReference>
<feature type="transmembrane region" description="Helical" evidence="7">
    <location>
        <begin position="6"/>
        <end position="25"/>
    </location>
</feature>
<dbReference type="PANTHER" id="PTHR34583:SF2">
    <property type="entry name" value="ANTIPORTER SUBUNIT MNHC2-RELATED"/>
    <property type="match status" value="1"/>
</dbReference>
<name>A0A1G8V8N1_9LACT</name>
<feature type="transmembrane region" description="Helical" evidence="7">
    <location>
        <begin position="34"/>
        <end position="53"/>
    </location>
</feature>
<reference evidence="9" key="1">
    <citation type="submission" date="2016-10" db="EMBL/GenBank/DDBJ databases">
        <authorList>
            <person name="Varghese N."/>
            <person name="Submissions S."/>
        </authorList>
    </citation>
    <scope>NUCLEOTIDE SEQUENCE [LARGE SCALE GENOMIC DNA]</scope>
    <source>
        <strain evidence="9">DSM 19181</strain>
    </source>
</reference>
<dbReference type="InterPro" id="IPR050601">
    <property type="entry name" value="CPA3_antiporter_subunitC"/>
</dbReference>
<dbReference type="GO" id="GO:0005886">
    <property type="term" value="C:plasma membrane"/>
    <property type="evidence" value="ECO:0007669"/>
    <property type="project" value="UniProtKB-SubCell"/>
</dbReference>
<keyword evidence="3" id="KW-1003">Cell membrane</keyword>
<dbReference type="PANTHER" id="PTHR34583">
    <property type="entry name" value="ANTIPORTER SUBUNIT MNHC2-RELATED"/>
    <property type="match status" value="1"/>
</dbReference>
<gene>
    <name evidence="8" type="ORF">SAMN04488098_100162</name>
</gene>